<protein>
    <submittedName>
        <fullName evidence="1">Uncharacterized protein</fullName>
    </submittedName>
</protein>
<dbReference type="Proteomes" id="UP000075635">
    <property type="component" value="Unassembled WGS sequence"/>
</dbReference>
<evidence type="ECO:0000313" key="2">
    <source>
        <dbReference type="Proteomes" id="UP000075635"/>
    </source>
</evidence>
<comment type="caution">
    <text evidence="1">The sequence shown here is derived from an EMBL/GenBank/DDBJ whole genome shotgun (WGS) entry which is preliminary data.</text>
</comment>
<name>A0A150RL50_SORCE</name>
<dbReference type="AlphaFoldDB" id="A0A150RL50"/>
<evidence type="ECO:0000313" key="1">
    <source>
        <dbReference type="EMBL" id="KYF80962.1"/>
    </source>
</evidence>
<sequence>MVPHQQGVEASLLERFMSQDRPSLDAFGGRLSERVRAFFSRERVFRDASRTCDFERLAAELERLGAPWFDKVFELEEDFGGLVRRGSHPRNPSLALGLFQLICIGLGSSADEDADDDSAIVSSSWPMGRLASTSESLVHVGLYTPEGDLYMSEAGWMFWYIPMLDRVELLSGSASTFLERIALEDHVRHEMREYAATFFTADAGPAVAEALGLPSVEEASDAVVSHWMGPSLFVSRLPPTAASDVRRTRLISRAVKDLLPAARLVAERAPDASATVETHLPGGRERFDALRREGILVSE</sequence>
<accession>A0A150RL50</accession>
<organism evidence="1 2">
    <name type="scientific">Sorangium cellulosum</name>
    <name type="common">Polyangium cellulosum</name>
    <dbReference type="NCBI Taxonomy" id="56"/>
    <lineage>
        <taxon>Bacteria</taxon>
        <taxon>Pseudomonadati</taxon>
        <taxon>Myxococcota</taxon>
        <taxon>Polyangia</taxon>
        <taxon>Polyangiales</taxon>
        <taxon>Polyangiaceae</taxon>
        <taxon>Sorangium</taxon>
    </lineage>
</organism>
<proteinExistence type="predicted"/>
<gene>
    <name evidence="1" type="ORF">BE17_04200</name>
</gene>
<dbReference type="EMBL" id="JEMB01002474">
    <property type="protein sequence ID" value="KYF80962.1"/>
    <property type="molecule type" value="Genomic_DNA"/>
</dbReference>
<reference evidence="1 2" key="1">
    <citation type="submission" date="2014-02" db="EMBL/GenBank/DDBJ databases">
        <title>The small core and large imbalanced accessory genome model reveals a collaborative survival strategy of Sorangium cellulosum strains in nature.</title>
        <authorList>
            <person name="Han K."/>
            <person name="Peng R."/>
            <person name="Blom J."/>
            <person name="Li Y.-Z."/>
        </authorList>
    </citation>
    <scope>NUCLEOTIDE SEQUENCE [LARGE SCALE GENOMIC DNA]</scope>
    <source>
        <strain evidence="1 2">So0011-07</strain>
    </source>
</reference>